<feature type="transmembrane region" description="Helical" evidence="1">
    <location>
        <begin position="174"/>
        <end position="196"/>
    </location>
</feature>
<dbReference type="EMBL" id="JBBMFK010000012">
    <property type="protein sequence ID" value="MEQ2443541.1"/>
    <property type="molecule type" value="Genomic_DNA"/>
</dbReference>
<evidence type="ECO:0000313" key="2">
    <source>
        <dbReference type="EMBL" id="MEQ2443541.1"/>
    </source>
</evidence>
<accession>A0ABV1E8A0</accession>
<evidence type="ECO:0000256" key="1">
    <source>
        <dbReference type="SAM" id="Phobius"/>
    </source>
</evidence>
<evidence type="ECO:0000313" key="3">
    <source>
        <dbReference type="Proteomes" id="UP001464378"/>
    </source>
</evidence>
<dbReference type="Proteomes" id="UP001464378">
    <property type="component" value="Unassembled WGS sequence"/>
</dbReference>
<keyword evidence="1" id="KW-0812">Transmembrane</keyword>
<feature type="transmembrane region" description="Helical" evidence="1">
    <location>
        <begin position="20"/>
        <end position="41"/>
    </location>
</feature>
<feature type="transmembrane region" description="Helical" evidence="1">
    <location>
        <begin position="127"/>
        <end position="153"/>
    </location>
</feature>
<gene>
    <name evidence="2" type="ORF">WMO64_08655</name>
</gene>
<proteinExistence type="predicted"/>
<keyword evidence="3" id="KW-1185">Reference proteome</keyword>
<reference evidence="2 3" key="1">
    <citation type="submission" date="2024-03" db="EMBL/GenBank/DDBJ databases">
        <title>Human intestinal bacterial collection.</title>
        <authorList>
            <person name="Pauvert C."/>
            <person name="Hitch T.C.A."/>
            <person name="Clavel T."/>
        </authorList>
    </citation>
    <scope>NUCLEOTIDE SEQUENCE [LARGE SCALE GENOMIC DNA]</scope>
    <source>
        <strain evidence="2 3">CLA-AP-H29</strain>
    </source>
</reference>
<sequence>MRRAVAGVWDVPAEGGGPALAVIGVCFFLGSAAGCLLAAAAGGSGAESLTAYVQGFLSAAGEGSVQPPALLPLMWDVLRWPIFTVALGFTALGVLGIPILFSVRGFLLSFAVSSFVRMFGSEGCFAAALIFGVSGAVSIPTLFVLGVQGLAASARLAGRTMGESRRGSPFGRAYFLRCGMCAGAFCVCILLEYLAVPTLVAWAAGMLAA</sequence>
<dbReference type="Pfam" id="PF01944">
    <property type="entry name" value="SpoIIM"/>
    <property type="match status" value="1"/>
</dbReference>
<keyword evidence="1" id="KW-0472">Membrane</keyword>
<comment type="caution">
    <text evidence="2">The sequence shown here is derived from an EMBL/GenBank/DDBJ whole genome shotgun (WGS) entry which is preliminary data.</text>
</comment>
<name>A0ABV1E8A0_9FIRM</name>
<dbReference type="InterPro" id="IPR002798">
    <property type="entry name" value="SpoIIM-like"/>
</dbReference>
<keyword evidence="1" id="KW-1133">Transmembrane helix</keyword>
<dbReference type="RefSeq" id="WP_349231719.1">
    <property type="nucleotide sequence ID" value="NZ_JBBMFK010000012.1"/>
</dbReference>
<organism evidence="2 3">
    <name type="scientific">Pseudoflavonifractor intestinihominis</name>
    <dbReference type="NCBI Taxonomy" id="3133171"/>
    <lineage>
        <taxon>Bacteria</taxon>
        <taxon>Bacillati</taxon>
        <taxon>Bacillota</taxon>
        <taxon>Clostridia</taxon>
        <taxon>Eubacteriales</taxon>
        <taxon>Oscillospiraceae</taxon>
        <taxon>Pseudoflavonifractor</taxon>
    </lineage>
</organism>
<feature type="transmembrane region" description="Helical" evidence="1">
    <location>
        <begin position="82"/>
        <end position="107"/>
    </location>
</feature>
<protein>
    <submittedName>
        <fullName evidence="2">Stage II sporulation protein M</fullName>
    </submittedName>
</protein>
<dbReference type="PROSITE" id="PS51257">
    <property type="entry name" value="PROKAR_LIPOPROTEIN"/>
    <property type="match status" value="1"/>
</dbReference>